<dbReference type="OrthoDB" id="6057861at2759"/>
<reference evidence="3 4" key="1">
    <citation type="submission" date="2017-06" db="EMBL/GenBank/DDBJ databases">
        <title>A platform for efficient transgenesis in Macrostomum lignano, a flatworm model organism for stem cell research.</title>
        <authorList>
            <person name="Berezikov E."/>
        </authorList>
    </citation>
    <scope>NUCLEOTIDE SEQUENCE [LARGE SCALE GENOMIC DNA]</scope>
    <source>
        <strain evidence="3">DV1</strain>
        <tissue evidence="3">Whole organism</tissue>
    </source>
</reference>
<feature type="transmembrane region" description="Helical" evidence="2">
    <location>
        <begin position="155"/>
        <end position="176"/>
    </location>
</feature>
<feature type="compositionally biased region" description="Low complexity" evidence="1">
    <location>
        <begin position="104"/>
        <end position="144"/>
    </location>
</feature>
<evidence type="ECO:0000313" key="3">
    <source>
        <dbReference type="EMBL" id="PAA70313.1"/>
    </source>
</evidence>
<dbReference type="AlphaFoldDB" id="A0A267F9D5"/>
<gene>
    <name evidence="3" type="ORF">BOX15_Mlig003474g1</name>
</gene>
<feature type="transmembrane region" description="Helical" evidence="2">
    <location>
        <begin position="30"/>
        <end position="55"/>
    </location>
</feature>
<dbReference type="Gene3D" id="1.20.1070.10">
    <property type="entry name" value="Rhodopsin 7-helix transmembrane proteins"/>
    <property type="match status" value="1"/>
</dbReference>
<accession>A0A267F9D5</accession>
<name>A0A267F9D5_9PLAT</name>
<evidence type="ECO:0000256" key="1">
    <source>
        <dbReference type="SAM" id="MobiDB-lite"/>
    </source>
</evidence>
<feature type="transmembrane region" description="Helical" evidence="2">
    <location>
        <begin position="188"/>
        <end position="208"/>
    </location>
</feature>
<keyword evidence="2" id="KW-0472">Membrane</keyword>
<feature type="transmembrane region" description="Helical" evidence="2">
    <location>
        <begin position="75"/>
        <end position="95"/>
    </location>
</feature>
<proteinExistence type="predicted"/>
<keyword evidence="2" id="KW-0812">Transmembrane</keyword>
<dbReference type="Proteomes" id="UP000215902">
    <property type="component" value="Unassembled WGS sequence"/>
</dbReference>
<sequence>MWTACISVFRCLATFNPISFRRWLTRRFQLCGFGVLLLVAAAAGPGTFAAWRLAAGGSERFLVDVMLPLTRTPQTYLPVPLILLASGVTAAQLAVARGNQPGETADSTTNASSSNASNNASASLNANDNASTNDNANANGTANSEARSWRTATRIVLVLAISFSIFELPGAIFITFELHKLLPDWMVPVSDLLVTIDSACSFFVFYAFSANFRRQVCQLLVEPGAAGGAQPPNNAGAAALHQRRLRISSSHIGSSSVSGGDGSRQQLLDSHASAPMQLMKIHRSE</sequence>
<keyword evidence="2" id="KW-1133">Transmembrane helix</keyword>
<evidence type="ECO:0000313" key="4">
    <source>
        <dbReference type="Proteomes" id="UP000215902"/>
    </source>
</evidence>
<evidence type="ECO:0000256" key="2">
    <source>
        <dbReference type="SAM" id="Phobius"/>
    </source>
</evidence>
<organism evidence="3 4">
    <name type="scientific">Macrostomum lignano</name>
    <dbReference type="NCBI Taxonomy" id="282301"/>
    <lineage>
        <taxon>Eukaryota</taxon>
        <taxon>Metazoa</taxon>
        <taxon>Spiralia</taxon>
        <taxon>Lophotrochozoa</taxon>
        <taxon>Platyhelminthes</taxon>
        <taxon>Rhabditophora</taxon>
        <taxon>Macrostomorpha</taxon>
        <taxon>Macrostomida</taxon>
        <taxon>Macrostomidae</taxon>
        <taxon>Macrostomum</taxon>
    </lineage>
</organism>
<comment type="caution">
    <text evidence="3">The sequence shown here is derived from an EMBL/GenBank/DDBJ whole genome shotgun (WGS) entry which is preliminary data.</text>
</comment>
<dbReference type="EMBL" id="NIVC01001249">
    <property type="protein sequence ID" value="PAA70313.1"/>
    <property type="molecule type" value="Genomic_DNA"/>
</dbReference>
<dbReference type="SUPFAM" id="SSF81321">
    <property type="entry name" value="Family A G protein-coupled receptor-like"/>
    <property type="match status" value="1"/>
</dbReference>
<evidence type="ECO:0008006" key="5">
    <source>
        <dbReference type="Google" id="ProtNLM"/>
    </source>
</evidence>
<protein>
    <recommendedName>
        <fullName evidence="5">G_PROTEIN_RECEP_F1_2 domain-containing protein</fullName>
    </recommendedName>
</protein>
<keyword evidence="4" id="KW-1185">Reference proteome</keyword>
<feature type="region of interest" description="Disordered" evidence="1">
    <location>
        <begin position="99"/>
        <end position="144"/>
    </location>
</feature>